<evidence type="ECO:0000259" key="1">
    <source>
        <dbReference type="Pfam" id="PF14336"/>
    </source>
</evidence>
<accession>A0A7G9B465</accession>
<dbReference type="PANTHER" id="PTHR32022">
    <property type="entry name" value="D-GLUTAMATE CYCLASE, MITOCHONDRIAL"/>
    <property type="match status" value="1"/>
</dbReference>
<dbReference type="Gene3D" id="3.90.1640.20">
    <property type="entry name" value="TON_0340"/>
    <property type="match status" value="1"/>
</dbReference>
<dbReference type="PANTHER" id="PTHR32022:SF10">
    <property type="entry name" value="D-GLUTAMATE CYCLASE, MITOCHONDRIAL"/>
    <property type="match status" value="1"/>
</dbReference>
<name>A0A7G9B465_9FIRM</name>
<reference evidence="2 3" key="1">
    <citation type="submission" date="2020-08" db="EMBL/GenBank/DDBJ databases">
        <authorList>
            <person name="Liu C."/>
            <person name="Sun Q."/>
        </authorList>
    </citation>
    <scope>NUCLEOTIDE SEQUENCE [LARGE SCALE GENOMIC DNA]</scope>
    <source>
        <strain evidence="2 3">NSJ-62</strain>
    </source>
</reference>
<dbReference type="RefSeq" id="WP_187332947.1">
    <property type="nucleotide sequence ID" value="NZ_CP060490.1"/>
</dbReference>
<dbReference type="Pfam" id="PF14336">
    <property type="entry name" value="GLUCM-like_C"/>
    <property type="match status" value="1"/>
</dbReference>
<sequence length="288" mass="30872">MDFEQALYEQLRRGNRGLRAPMPALRELSGVLLRSRSVLVLTGFPVDCGAVAGETDGPIGAAEIAGALTDLGCRVLVATDAPSYRNVRSALELAAPGAELAAVPFLETERFFRRLFDSYQPDLVLSIERPGKGMDGHFHNMRGAVIDRMAADTDSCFQLARQRSITTVAIGDGGNELGMGALYDKVCAHVPHGAEIAAVEPAQFTLAAGVSNWWGAGLAALLSHATGRELMLTEQEETELLRAIVDAGAVDGCTKRRAMSVDGLELSVHLKVRRALMQLLKEEKTLCG</sequence>
<gene>
    <name evidence="2" type="ORF">H8790_13045</name>
</gene>
<evidence type="ECO:0000313" key="3">
    <source>
        <dbReference type="Proteomes" id="UP000515960"/>
    </source>
</evidence>
<evidence type="ECO:0000313" key="2">
    <source>
        <dbReference type="EMBL" id="QNL44346.1"/>
    </source>
</evidence>
<organism evidence="2 3">
    <name type="scientific">Oscillibacter hominis</name>
    <dbReference type="NCBI Taxonomy" id="2763056"/>
    <lineage>
        <taxon>Bacteria</taxon>
        <taxon>Bacillati</taxon>
        <taxon>Bacillota</taxon>
        <taxon>Clostridia</taxon>
        <taxon>Eubacteriales</taxon>
        <taxon>Oscillospiraceae</taxon>
        <taxon>Oscillibacter</taxon>
    </lineage>
</organism>
<dbReference type="AlphaFoldDB" id="A0A7G9B465"/>
<protein>
    <submittedName>
        <fullName evidence="2">DUF4392 domain-containing protein</fullName>
    </submittedName>
</protein>
<dbReference type="Proteomes" id="UP000515960">
    <property type="component" value="Chromosome"/>
</dbReference>
<dbReference type="KEGG" id="ohi:H8790_13045"/>
<dbReference type="InterPro" id="IPR025504">
    <property type="entry name" value="GLUCM_C"/>
</dbReference>
<feature type="domain" description="D-glutamate cyclase-like C-terminal" evidence="1">
    <location>
        <begin position="24"/>
        <end position="276"/>
    </location>
</feature>
<proteinExistence type="predicted"/>
<dbReference type="EMBL" id="CP060490">
    <property type="protein sequence ID" value="QNL44346.1"/>
    <property type="molecule type" value="Genomic_DNA"/>
</dbReference>
<keyword evidence="3" id="KW-1185">Reference proteome</keyword>